<evidence type="ECO:0000313" key="9">
    <source>
        <dbReference type="Proteomes" id="UP001080333"/>
    </source>
</evidence>
<dbReference type="GO" id="GO:0000271">
    <property type="term" value="P:polysaccharide biosynthetic process"/>
    <property type="evidence" value="ECO:0007669"/>
    <property type="project" value="InterPro"/>
</dbReference>
<gene>
    <name evidence="8" type="ORF">D0502_08235</name>
</gene>
<keyword evidence="5 6" id="KW-0472">Membrane</keyword>
<dbReference type="InterPro" id="IPR051401">
    <property type="entry name" value="GtrA_CellWall_Glycosyl"/>
</dbReference>
<evidence type="ECO:0000256" key="2">
    <source>
        <dbReference type="ARBA" id="ARBA00009399"/>
    </source>
</evidence>
<comment type="subcellular location">
    <subcellularLocation>
        <location evidence="1">Membrane</location>
        <topology evidence="1">Multi-pass membrane protein</topology>
    </subcellularLocation>
</comment>
<feature type="domain" description="GtrA/DPMS transmembrane" evidence="7">
    <location>
        <begin position="22"/>
        <end position="139"/>
    </location>
</feature>
<keyword evidence="4 6" id="KW-1133">Transmembrane helix</keyword>
<evidence type="ECO:0000256" key="6">
    <source>
        <dbReference type="SAM" id="Phobius"/>
    </source>
</evidence>
<dbReference type="AlphaFoldDB" id="A0A9X3E8W3"/>
<comment type="caution">
    <text evidence="8">The sequence shown here is derived from an EMBL/GenBank/DDBJ whole genome shotgun (WGS) entry which is preliminary data.</text>
</comment>
<feature type="transmembrane region" description="Helical" evidence="6">
    <location>
        <begin position="50"/>
        <end position="70"/>
    </location>
</feature>
<dbReference type="GeneID" id="97230779"/>
<dbReference type="GO" id="GO:0005886">
    <property type="term" value="C:plasma membrane"/>
    <property type="evidence" value="ECO:0007669"/>
    <property type="project" value="TreeGrafter"/>
</dbReference>
<dbReference type="PANTHER" id="PTHR38459:SF1">
    <property type="entry name" value="PROPHAGE BACTOPRENOL-LINKED GLUCOSE TRANSLOCASE HOMOLOG"/>
    <property type="match status" value="1"/>
</dbReference>
<evidence type="ECO:0000256" key="3">
    <source>
        <dbReference type="ARBA" id="ARBA00022692"/>
    </source>
</evidence>
<dbReference type="Proteomes" id="UP001080333">
    <property type="component" value="Unassembled WGS sequence"/>
</dbReference>
<feature type="transmembrane region" description="Helical" evidence="6">
    <location>
        <begin position="21"/>
        <end position="38"/>
    </location>
</feature>
<feature type="transmembrane region" description="Helical" evidence="6">
    <location>
        <begin position="120"/>
        <end position="137"/>
    </location>
</feature>
<dbReference type="Pfam" id="PF04138">
    <property type="entry name" value="GtrA_DPMS_TM"/>
    <property type="match status" value="1"/>
</dbReference>
<evidence type="ECO:0000256" key="1">
    <source>
        <dbReference type="ARBA" id="ARBA00004141"/>
    </source>
</evidence>
<dbReference type="EMBL" id="QVOQ01000017">
    <property type="protein sequence ID" value="MCX7579365.1"/>
    <property type="molecule type" value="Genomic_DNA"/>
</dbReference>
<protein>
    <submittedName>
        <fullName evidence="8">GtrA family protein</fullName>
    </submittedName>
</protein>
<dbReference type="RefSeq" id="WP_080519155.1">
    <property type="nucleotide sequence ID" value="NZ_CP174386.1"/>
</dbReference>
<evidence type="ECO:0000256" key="4">
    <source>
        <dbReference type="ARBA" id="ARBA00022989"/>
    </source>
</evidence>
<evidence type="ECO:0000259" key="7">
    <source>
        <dbReference type="Pfam" id="PF04138"/>
    </source>
</evidence>
<dbReference type="InterPro" id="IPR007267">
    <property type="entry name" value="GtrA_DPMS_TM"/>
</dbReference>
<comment type="similarity">
    <text evidence="2">Belongs to the GtrA family.</text>
</comment>
<proteinExistence type="inferred from homology"/>
<feature type="transmembrane region" description="Helical" evidence="6">
    <location>
        <begin position="82"/>
        <end position="108"/>
    </location>
</feature>
<keyword evidence="3 6" id="KW-0812">Transmembrane</keyword>
<evidence type="ECO:0000256" key="5">
    <source>
        <dbReference type="ARBA" id="ARBA00023136"/>
    </source>
</evidence>
<dbReference type="PANTHER" id="PTHR38459">
    <property type="entry name" value="PROPHAGE BACTOPRENOL-LINKED GLUCOSE TRANSLOCASE HOMOLOG"/>
    <property type="match status" value="1"/>
</dbReference>
<sequence>MLLIIHKRAKMFKKLMDYQKFRFMVVGVLNTGLGYIIYLGMNHLLHNIRFGYMIAYTASYILSLAFAFVLHRSYVFKDSGNILIAFLRFALVNGMNYGINLILLPFLVEIVKINSDLAQLLITFLTLFVSYFGNKYFTFRRQQNGK</sequence>
<accession>A0A9X3E8W3</accession>
<evidence type="ECO:0000313" key="8">
    <source>
        <dbReference type="EMBL" id="MCX7579365.1"/>
    </source>
</evidence>
<name>A0A9X3E8W3_9LACO</name>
<organism evidence="8 9">
    <name type="scientific">Leuconostoc falkenbergense</name>
    <dbReference type="NCBI Taxonomy" id="2766470"/>
    <lineage>
        <taxon>Bacteria</taxon>
        <taxon>Bacillati</taxon>
        <taxon>Bacillota</taxon>
        <taxon>Bacilli</taxon>
        <taxon>Lactobacillales</taxon>
        <taxon>Lactobacillaceae</taxon>
        <taxon>Leuconostoc</taxon>
    </lineage>
</organism>
<reference evidence="8" key="1">
    <citation type="submission" date="2018-08" db="EMBL/GenBank/DDBJ databases">
        <title>Draft genome sequences of Leuconostoc spp. and Weissella spp. with biocontrol potential.</title>
        <authorList>
            <person name="Lo R."/>
            <person name="Ho V.T.T."/>
            <person name="Turner M.S."/>
        </authorList>
    </citation>
    <scope>NUCLEOTIDE SEQUENCE</scope>
    <source>
        <strain evidence="8">156</strain>
    </source>
</reference>